<dbReference type="RefSeq" id="WP_144247790.1">
    <property type="nucleotide sequence ID" value="NZ_VLPK01000001.1"/>
</dbReference>
<dbReference type="AlphaFoldDB" id="A0A556MWD6"/>
<dbReference type="InterPro" id="IPR043733">
    <property type="entry name" value="DUF5677"/>
</dbReference>
<proteinExistence type="predicted"/>
<keyword evidence="2" id="KW-1185">Reference proteome</keyword>
<protein>
    <submittedName>
        <fullName evidence="1">Uncharacterized protein</fullName>
    </submittedName>
</protein>
<comment type="caution">
    <text evidence="1">The sequence shown here is derived from an EMBL/GenBank/DDBJ whole genome shotgun (WGS) entry which is preliminary data.</text>
</comment>
<sequence length="345" mass="40483">MSNNELLERKECSESAFWSFAQLEPEIYLKEISPIVLAIVLETYENSKFAKALNEEFELTTELEIEFHEAFNLLRVFIDLNRSAGNLILRRFEFEEDSDKKYKVMFAFRFVAMLLKRAESIFSLLKNGFSDDALGRWRTMHELSAVLLTLIKSEIKTVKMYYDYLPIDKCREIKIFQENCPKLNLRPFNENAVKYWENWKNASTSKYGKDFEKPYGWAIKILPEVHKRNLRGLEEIAGISAMRSFYMYAGQSIHAGADSFETYVNHINRKDFFKMSKPTSYGISEPANFCCWTLITVISDLLDLREENEFAVLKQSLIDLYHQTCNEFKKAGNKLDYEKYGQQIV</sequence>
<evidence type="ECO:0000313" key="1">
    <source>
        <dbReference type="EMBL" id="TSJ44227.1"/>
    </source>
</evidence>
<evidence type="ECO:0000313" key="2">
    <source>
        <dbReference type="Proteomes" id="UP000318733"/>
    </source>
</evidence>
<accession>A0A556MWD6</accession>
<dbReference type="EMBL" id="VLPK01000001">
    <property type="protein sequence ID" value="TSJ44227.1"/>
    <property type="molecule type" value="Genomic_DNA"/>
</dbReference>
<name>A0A556MWD6_9SPHI</name>
<dbReference type="Proteomes" id="UP000318733">
    <property type="component" value="Unassembled WGS sequence"/>
</dbReference>
<organism evidence="1 2">
    <name type="scientific">Mucilaginibacter corticis</name>
    <dbReference type="NCBI Taxonomy" id="2597670"/>
    <lineage>
        <taxon>Bacteria</taxon>
        <taxon>Pseudomonadati</taxon>
        <taxon>Bacteroidota</taxon>
        <taxon>Sphingobacteriia</taxon>
        <taxon>Sphingobacteriales</taxon>
        <taxon>Sphingobacteriaceae</taxon>
        <taxon>Mucilaginibacter</taxon>
    </lineage>
</organism>
<dbReference type="OrthoDB" id="7531258at2"/>
<dbReference type="Pfam" id="PF18928">
    <property type="entry name" value="DUF5677"/>
    <property type="match status" value="1"/>
</dbReference>
<gene>
    <name evidence="1" type="ORF">FO440_08645</name>
</gene>
<reference evidence="1 2" key="1">
    <citation type="submission" date="2019-07" db="EMBL/GenBank/DDBJ databases">
        <authorList>
            <person name="Huq M.A."/>
        </authorList>
    </citation>
    <scope>NUCLEOTIDE SEQUENCE [LARGE SCALE GENOMIC DNA]</scope>
    <source>
        <strain evidence="1 2">MAH-19</strain>
    </source>
</reference>